<dbReference type="Pfam" id="PF00132">
    <property type="entry name" value="Hexapep"/>
    <property type="match status" value="1"/>
</dbReference>
<dbReference type="AlphaFoldDB" id="A0A6G9H5U1"/>
<dbReference type="Gene3D" id="2.160.10.10">
    <property type="entry name" value="Hexapeptide repeat proteins"/>
    <property type="match status" value="1"/>
</dbReference>
<proteinExistence type="predicted"/>
<dbReference type="SUPFAM" id="SSF51161">
    <property type="entry name" value="Trimeric LpxA-like enzymes"/>
    <property type="match status" value="1"/>
</dbReference>
<dbReference type="KEGG" id="slia:HA039_29670"/>
<dbReference type="PANTHER" id="PTHR13061">
    <property type="entry name" value="DYNACTIN SUBUNIT P25"/>
    <property type="match status" value="1"/>
</dbReference>
<reference evidence="2 3" key="1">
    <citation type="submission" date="2020-03" db="EMBL/GenBank/DDBJ databases">
        <title>A novel species.</title>
        <authorList>
            <person name="Gao J."/>
        </authorList>
    </citation>
    <scope>NUCLEOTIDE SEQUENCE [LARGE SCALE GENOMIC DNA]</scope>
    <source>
        <strain evidence="2 3">QMT-12</strain>
    </source>
</reference>
<feature type="region of interest" description="Disordered" evidence="1">
    <location>
        <begin position="184"/>
        <end position="207"/>
    </location>
</feature>
<protein>
    <submittedName>
        <fullName evidence="2">Gamma carbonic anhydrase family protein</fullName>
    </submittedName>
</protein>
<dbReference type="InterPro" id="IPR050484">
    <property type="entry name" value="Transf_Hexapept/Carb_Anhydrase"/>
</dbReference>
<dbReference type="InterPro" id="IPR001451">
    <property type="entry name" value="Hexapep"/>
</dbReference>
<evidence type="ECO:0000313" key="3">
    <source>
        <dbReference type="Proteomes" id="UP000501179"/>
    </source>
</evidence>
<organism evidence="2 3">
    <name type="scientific">Streptomyces liangshanensis</name>
    <dbReference type="NCBI Taxonomy" id="2717324"/>
    <lineage>
        <taxon>Bacteria</taxon>
        <taxon>Bacillati</taxon>
        <taxon>Actinomycetota</taxon>
        <taxon>Actinomycetes</taxon>
        <taxon>Kitasatosporales</taxon>
        <taxon>Streptomycetaceae</taxon>
        <taxon>Streptomyces</taxon>
    </lineage>
</organism>
<dbReference type="InterPro" id="IPR011004">
    <property type="entry name" value="Trimer_LpxA-like_sf"/>
</dbReference>
<evidence type="ECO:0000313" key="2">
    <source>
        <dbReference type="EMBL" id="QIQ05918.1"/>
    </source>
</evidence>
<dbReference type="PANTHER" id="PTHR13061:SF29">
    <property type="entry name" value="GAMMA CARBONIC ANHYDRASE-LIKE 1, MITOCHONDRIAL-RELATED"/>
    <property type="match status" value="1"/>
</dbReference>
<dbReference type="Proteomes" id="UP000501179">
    <property type="component" value="Chromosome"/>
</dbReference>
<dbReference type="InterPro" id="IPR047324">
    <property type="entry name" value="LbH_gamma_CA-like"/>
</dbReference>
<keyword evidence="3" id="KW-1185">Reference proteome</keyword>
<name>A0A6G9H5U1_9ACTN</name>
<gene>
    <name evidence="2" type="ORF">HA039_29670</name>
</gene>
<dbReference type="EMBL" id="CP050177">
    <property type="protein sequence ID" value="QIQ05918.1"/>
    <property type="molecule type" value="Genomic_DNA"/>
</dbReference>
<dbReference type="CDD" id="cd04645">
    <property type="entry name" value="LbH_gamma_CA_like"/>
    <property type="match status" value="1"/>
</dbReference>
<sequence length="207" mass="21186">MTHKALVAGLAGKDPRIDPAAFLAPTCVVVGDVTVAAGASVWYHTVLRADCGPILLGEDCNIQDNCTLHSDPGSPLSVGARVSVGHNAVLHGCVVEDDVLIGMGATVLNGAHIGAGSLVAAQALVPQGMRVPPGSMVAGVPAKVRRQLTEEEKAGIKLNASVYLTLTKTHQNAHPAPLQARPAIEDISNRTPHTPHPPTGKPSPSGA</sequence>
<evidence type="ECO:0000256" key="1">
    <source>
        <dbReference type="SAM" id="MobiDB-lite"/>
    </source>
</evidence>
<accession>A0A6G9H5U1</accession>